<dbReference type="AlphaFoldDB" id="A0AAN7IL42"/>
<evidence type="ECO:0000256" key="2">
    <source>
        <dbReference type="SAM" id="Phobius"/>
    </source>
</evidence>
<reference evidence="3 4" key="1">
    <citation type="journal article" date="2023" name="G3 (Bethesda)">
        <title>A haplotype-resolved chromosome-scale genome for Quercus rubra L. provides insights into the genetics of adaptive traits for red oak species.</title>
        <authorList>
            <person name="Kapoor B."/>
            <person name="Jenkins J."/>
            <person name="Schmutz J."/>
            <person name="Zhebentyayeva T."/>
            <person name="Kuelheim C."/>
            <person name="Coggeshall M."/>
            <person name="Heim C."/>
            <person name="Lasky J.R."/>
            <person name="Leites L."/>
            <person name="Islam-Faridi N."/>
            <person name="Romero-Severson J."/>
            <person name="DeLeo V.L."/>
            <person name="Lucas S.M."/>
            <person name="Lazic D."/>
            <person name="Gailing O."/>
            <person name="Carlson J."/>
            <person name="Staton M."/>
        </authorList>
    </citation>
    <scope>NUCLEOTIDE SEQUENCE [LARGE SCALE GENOMIC DNA]</scope>
    <source>
        <strain evidence="3">Pseudo-F2</strain>
    </source>
</reference>
<protein>
    <submittedName>
        <fullName evidence="3">Uncharacterized protein</fullName>
    </submittedName>
</protein>
<evidence type="ECO:0000256" key="1">
    <source>
        <dbReference type="SAM" id="MobiDB-lite"/>
    </source>
</evidence>
<dbReference type="EMBL" id="JAXUIC010000008">
    <property type="protein sequence ID" value="KAK4577356.1"/>
    <property type="molecule type" value="Genomic_DNA"/>
</dbReference>
<gene>
    <name evidence="3" type="ORF">RGQ29_027742</name>
</gene>
<keyword evidence="2" id="KW-0472">Membrane</keyword>
<name>A0AAN7IL42_QUERU</name>
<sequence length="144" mass="14939">MCYVGKATKIFIFIVTVLVVLGLVLGFGLLRHGLQKTHKCFGDSCQSSSSFYSPPAPVVFSPGFGPPNPNPNPNPTPDPSSNQPSPPNPNPNPSLSPPPPNSNPILSPPPTNPNPSPPPPPTMVVPPPMNQPSPVPITPGPAHA</sequence>
<proteinExistence type="predicted"/>
<accession>A0AAN7IL42</accession>
<keyword evidence="2" id="KW-1133">Transmembrane helix</keyword>
<feature type="compositionally biased region" description="Pro residues" evidence="1">
    <location>
        <begin position="64"/>
        <end position="144"/>
    </location>
</feature>
<comment type="caution">
    <text evidence="3">The sequence shown here is derived from an EMBL/GenBank/DDBJ whole genome shotgun (WGS) entry which is preliminary data.</text>
</comment>
<feature type="transmembrane region" description="Helical" evidence="2">
    <location>
        <begin position="12"/>
        <end position="30"/>
    </location>
</feature>
<keyword evidence="2" id="KW-0812">Transmembrane</keyword>
<dbReference type="Proteomes" id="UP001324115">
    <property type="component" value="Unassembled WGS sequence"/>
</dbReference>
<organism evidence="3 4">
    <name type="scientific">Quercus rubra</name>
    <name type="common">Northern red oak</name>
    <name type="synonym">Quercus borealis</name>
    <dbReference type="NCBI Taxonomy" id="3512"/>
    <lineage>
        <taxon>Eukaryota</taxon>
        <taxon>Viridiplantae</taxon>
        <taxon>Streptophyta</taxon>
        <taxon>Embryophyta</taxon>
        <taxon>Tracheophyta</taxon>
        <taxon>Spermatophyta</taxon>
        <taxon>Magnoliopsida</taxon>
        <taxon>eudicotyledons</taxon>
        <taxon>Gunneridae</taxon>
        <taxon>Pentapetalae</taxon>
        <taxon>rosids</taxon>
        <taxon>fabids</taxon>
        <taxon>Fagales</taxon>
        <taxon>Fagaceae</taxon>
        <taxon>Quercus</taxon>
    </lineage>
</organism>
<dbReference type="PANTHER" id="PTHR36036">
    <property type="entry name" value="PROLINE-RICH FAMILY PROTEIN"/>
    <property type="match status" value="1"/>
</dbReference>
<keyword evidence="4" id="KW-1185">Reference proteome</keyword>
<dbReference type="PANTHER" id="PTHR36036:SF1">
    <property type="entry name" value="PROLINE-RICH FAMILY PROTEIN"/>
    <property type="match status" value="1"/>
</dbReference>
<dbReference type="InterPro" id="IPR040277">
    <property type="entry name" value="Os04g0629400-like"/>
</dbReference>
<feature type="region of interest" description="Disordered" evidence="1">
    <location>
        <begin position="56"/>
        <end position="144"/>
    </location>
</feature>
<evidence type="ECO:0000313" key="3">
    <source>
        <dbReference type="EMBL" id="KAK4577356.1"/>
    </source>
</evidence>
<evidence type="ECO:0000313" key="4">
    <source>
        <dbReference type="Proteomes" id="UP001324115"/>
    </source>
</evidence>